<name>A0A0E9XA75_ANGAN</name>
<reference evidence="1" key="1">
    <citation type="submission" date="2014-11" db="EMBL/GenBank/DDBJ databases">
        <authorList>
            <person name="Amaro Gonzalez C."/>
        </authorList>
    </citation>
    <scope>NUCLEOTIDE SEQUENCE</scope>
</reference>
<dbReference type="AlphaFoldDB" id="A0A0E9XA75"/>
<reference evidence="1" key="2">
    <citation type="journal article" date="2015" name="Fish Shellfish Immunol.">
        <title>Early steps in the European eel (Anguilla anguilla)-Vibrio vulnificus interaction in the gills: Role of the RtxA13 toxin.</title>
        <authorList>
            <person name="Callol A."/>
            <person name="Pajuelo D."/>
            <person name="Ebbesson L."/>
            <person name="Teles M."/>
            <person name="MacKenzie S."/>
            <person name="Amaro C."/>
        </authorList>
    </citation>
    <scope>NUCLEOTIDE SEQUENCE</scope>
</reference>
<sequence length="40" mass="4599">MFKASSYELPFSLIFTRQPNAQNSGQIRIASILIDRKTQK</sequence>
<protein>
    <submittedName>
        <fullName evidence="1">Uncharacterized protein</fullName>
    </submittedName>
</protein>
<proteinExistence type="predicted"/>
<dbReference type="EMBL" id="GBXM01009969">
    <property type="protein sequence ID" value="JAH98608.1"/>
    <property type="molecule type" value="Transcribed_RNA"/>
</dbReference>
<organism evidence="1">
    <name type="scientific">Anguilla anguilla</name>
    <name type="common">European freshwater eel</name>
    <name type="synonym">Muraena anguilla</name>
    <dbReference type="NCBI Taxonomy" id="7936"/>
    <lineage>
        <taxon>Eukaryota</taxon>
        <taxon>Metazoa</taxon>
        <taxon>Chordata</taxon>
        <taxon>Craniata</taxon>
        <taxon>Vertebrata</taxon>
        <taxon>Euteleostomi</taxon>
        <taxon>Actinopterygii</taxon>
        <taxon>Neopterygii</taxon>
        <taxon>Teleostei</taxon>
        <taxon>Anguilliformes</taxon>
        <taxon>Anguillidae</taxon>
        <taxon>Anguilla</taxon>
    </lineage>
</organism>
<accession>A0A0E9XA75</accession>
<evidence type="ECO:0000313" key="1">
    <source>
        <dbReference type="EMBL" id="JAH98608.1"/>
    </source>
</evidence>